<dbReference type="PANTHER" id="PTHR45398:SF1">
    <property type="entry name" value="ENZYME, PUTATIVE (JCVI)-RELATED"/>
    <property type="match status" value="1"/>
</dbReference>
<dbReference type="RefSeq" id="WP_134092550.1">
    <property type="nucleotide sequence ID" value="NZ_QWDN01000995.1"/>
</dbReference>
<comment type="caution">
    <text evidence="1">The sequence shown here is derived from an EMBL/GenBank/DDBJ whole genome shotgun (WGS) entry which is preliminary data.</text>
</comment>
<gene>
    <name evidence="1" type="ORF">D0809_29215</name>
</gene>
<accession>A0A4Y7U386</accession>
<name>A0A4Y7U386_9FLAO</name>
<sequence>LDLRIEYNTDIYDGYLIKRMFGHFENLMLKTLAQPEIQIQEVDYLTQEEKNHLLFDLNNTVIEYPSGKTVLDLFEEQVAKTPNNIAIVFKDTQLTYKELDDQSSQLA</sequence>
<dbReference type="Gene3D" id="3.30.559.30">
    <property type="entry name" value="Nonribosomal peptide synthetase, condensation domain"/>
    <property type="match status" value="1"/>
</dbReference>
<dbReference type="AlphaFoldDB" id="A0A4Y7U386"/>
<evidence type="ECO:0000313" key="2">
    <source>
        <dbReference type="Proteomes" id="UP000298340"/>
    </source>
</evidence>
<protein>
    <recommendedName>
        <fullName evidence="3">AMP-dependent synthetase/ligase domain-containing protein</fullName>
    </recommendedName>
</protein>
<feature type="non-terminal residue" evidence="1">
    <location>
        <position position="107"/>
    </location>
</feature>
<dbReference type="EMBL" id="QWDN01000995">
    <property type="protein sequence ID" value="TEB40711.1"/>
    <property type="molecule type" value="Genomic_DNA"/>
</dbReference>
<dbReference type="Proteomes" id="UP000298340">
    <property type="component" value="Unassembled WGS sequence"/>
</dbReference>
<dbReference type="Gene3D" id="3.40.50.980">
    <property type="match status" value="1"/>
</dbReference>
<proteinExistence type="predicted"/>
<evidence type="ECO:0008006" key="3">
    <source>
        <dbReference type="Google" id="ProtNLM"/>
    </source>
</evidence>
<feature type="non-terminal residue" evidence="1">
    <location>
        <position position="1"/>
    </location>
</feature>
<dbReference type="PANTHER" id="PTHR45398">
    <property type="match status" value="1"/>
</dbReference>
<organism evidence="1 2">
    <name type="scientific">Flavobacterium circumlabens</name>
    <dbReference type="NCBI Taxonomy" id="2133765"/>
    <lineage>
        <taxon>Bacteria</taxon>
        <taxon>Pseudomonadati</taxon>
        <taxon>Bacteroidota</taxon>
        <taxon>Flavobacteriia</taxon>
        <taxon>Flavobacteriales</taxon>
        <taxon>Flavobacteriaceae</taxon>
        <taxon>Flavobacterium</taxon>
    </lineage>
</organism>
<dbReference type="SUPFAM" id="SSF56801">
    <property type="entry name" value="Acetyl-CoA synthetase-like"/>
    <property type="match status" value="1"/>
</dbReference>
<reference evidence="1 2" key="1">
    <citation type="journal article" date="2018" name="Syst. Appl. Microbiol.">
        <title>Flavobacterium circumlabens sp. nov. and Flavobacterium cupreum sp. nov., two psychrotrophic species isolated from Antarctic environmental samples.</title>
        <authorList>
            <person name="Kralova S."/>
            <person name="Busse H.J."/>
            <person name="Svec P."/>
            <person name="Maslanova I."/>
            <person name="Stankova E."/>
            <person name="Bartak M."/>
            <person name="Sedlacek I."/>
        </authorList>
    </citation>
    <scope>NUCLEOTIDE SEQUENCE [LARGE SCALE GENOMIC DNA]</scope>
    <source>
        <strain evidence="1 2">CCM 8828</strain>
    </source>
</reference>
<evidence type="ECO:0000313" key="1">
    <source>
        <dbReference type="EMBL" id="TEB40711.1"/>
    </source>
</evidence>